<protein>
    <recommendedName>
        <fullName evidence="10">Fatty acyl-CoA reductase</fullName>
        <ecNumber evidence="10">1.2.1.84</ecNumber>
    </recommendedName>
</protein>
<evidence type="ECO:0000256" key="7">
    <source>
        <dbReference type="ARBA" id="ARBA00023098"/>
    </source>
</evidence>
<feature type="transmembrane region" description="Helical" evidence="10">
    <location>
        <begin position="495"/>
        <end position="520"/>
    </location>
</feature>
<comment type="caution">
    <text evidence="13">The sequence shown here is derived from an EMBL/GenBank/DDBJ whole genome shotgun (WGS) entry which is preliminary data.</text>
</comment>
<evidence type="ECO:0000256" key="3">
    <source>
        <dbReference type="ARBA" id="ARBA00022516"/>
    </source>
</evidence>
<dbReference type="GO" id="GO:0035336">
    <property type="term" value="P:long-chain fatty-acyl-CoA metabolic process"/>
    <property type="evidence" value="ECO:0007669"/>
    <property type="project" value="TreeGrafter"/>
</dbReference>
<dbReference type="InterPro" id="IPR033640">
    <property type="entry name" value="FAR_C"/>
</dbReference>
<dbReference type="Gene3D" id="3.40.50.720">
    <property type="entry name" value="NAD(P)-binding Rossmann-like Domain"/>
    <property type="match status" value="2"/>
</dbReference>
<keyword evidence="8 10" id="KW-0472">Membrane</keyword>
<feature type="domain" description="Thioester reductase (TE)" evidence="12">
    <location>
        <begin position="564"/>
        <end position="812"/>
    </location>
</feature>
<dbReference type="GO" id="GO:0102965">
    <property type="term" value="F:alcohol-forming long-chain fatty acyl-CoA reductase activity"/>
    <property type="evidence" value="ECO:0007669"/>
    <property type="project" value="UniProtKB-EC"/>
</dbReference>
<keyword evidence="6 10" id="KW-1133">Transmembrane helix</keyword>
<name>A0A5N4A3J7_PHOPY</name>
<dbReference type="Pfam" id="PF03015">
    <property type="entry name" value="Sterile"/>
    <property type="match status" value="2"/>
</dbReference>
<comment type="subcellular location">
    <subcellularLocation>
        <location evidence="1">Membrane</location>
        <topology evidence="1">Multi-pass membrane protein</topology>
    </subcellularLocation>
</comment>
<evidence type="ECO:0000256" key="5">
    <source>
        <dbReference type="ARBA" id="ARBA00022857"/>
    </source>
</evidence>
<proteinExistence type="inferred from homology"/>
<feature type="domain" description="Fatty acyl-CoA reductase C-terminal" evidence="11">
    <location>
        <begin position="386"/>
        <end position="478"/>
    </location>
</feature>
<sequence>MTMTREGGDITYADMVQTVPEKSKIAQYFSGGHVFVTGATGFLGKLITEKLLRSCGDLEKLYLLIREKKGKKVADRGAEIFDNVIFEQLKNEQPKFMEKVVLVAGDCIKPELGLGGDDRETLLKNVTCVFHCAATVKFDEKIRTAAYINVRATRDLVNMAKQMINLKSFIYISTAYAHCCRKDIQEVVYETPITGEKLLTLVDTCSDDFLNKVTPTLLGEWPNTYVFTKAVAEEVVGSSARGLPIAIVRPSIVVATAKGPLAGWIDNMYGVTGITVGIALGLIRTLHCKKDCVADIVPADYVINSAIAAAWSIGNKESMNKEITNDNSEVSVFNYVCSTQTTITWRVWMEYSKHYLKQVPSPLQLWHHFFILNSNYFMHVLCVILFHYIPAYVVDFLALCIGKQPLLVKGYQKVGKFTDVISYFAVRQWDFTNQNTQSLYQRMSPVDKETFGFDLREFDWDSYFYSFARGGRVYLLKDPIDTLPQGRVKYYKLLVMHYALVAFVCAAFLGVCFCILKLFFSPKQSYAMDVPEREGGDITAAHMVHQIAEPSQIRRCFRGATVFVTGATGFLGKLLVEKLLRLCPDVERIYLFNRLKRENARALRKVSMMKGDCTLSDLGMDDVHLEILLRDVNCIFHCASTMKLNEKLSTASLTNIGATKELVKLAKRMRNLQSIVYISTAFCTCSNKEIKEVFYEPAMTGDDLLTLTDILKGDVLDAIAPTLLGAWSNTHTFTKAIAEDVIRREGNDLPIAIVRPSVVIGTVKEPVAGWVQNQNGLGGVIVGVSLGYIRTLRCKMSNVADMVPADHVINCMLAAAWDISMRKGSNINLEIPLENCDVAIYNYVSTPEKPIRWSTCTDLAIHHFLQIPPSRQVWHVIFAPRSGRFAYSLLHRLLHLAPAALIDAFGRCLGRNYGALKKYGSIGDALSGFARFTAREWRFNNDNTRALWRKMNGEDRRLFEFSMESLDWDLYFHTYVRGLRVYLLGDHLETIPKARVRRQKLKTMHYFLLTVIGLIALLLLY</sequence>
<comment type="function">
    <text evidence="10">Catalyzes the reduction of fatty acyl-CoA to fatty alcohols.</text>
</comment>
<evidence type="ECO:0000256" key="6">
    <source>
        <dbReference type="ARBA" id="ARBA00022989"/>
    </source>
</evidence>
<evidence type="ECO:0000256" key="9">
    <source>
        <dbReference type="ARBA" id="ARBA00052530"/>
    </source>
</evidence>
<evidence type="ECO:0000256" key="8">
    <source>
        <dbReference type="ARBA" id="ARBA00023136"/>
    </source>
</evidence>
<organism evidence="13 14">
    <name type="scientific">Photinus pyralis</name>
    <name type="common">Common eastern firefly</name>
    <name type="synonym">Lampyris pyralis</name>
    <dbReference type="NCBI Taxonomy" id="7054"/>
    <lineage>
        <taxon>Eukaryota</taxon>
        <taxon>Metazoa</taxon>
        <taxon>Ecdysozoa</taxon>
        <taxon>Arthropoda</taxon>
        <taxon>Hexapoda</taxon>
        <taxon>Insecta</taxon>
        <taxon>Pterygota</taxon>
        <taxon>Neoptera</taxon>
        <taxon>Endopterygota</taxon>
        <taxon>Coleoptera</taxon>
        <taxon>Polyphaga</taxon>
        <taxon>Elateriformia</taxon>
        <taxon>Elateroidea</taxon>
        <taxon>Lampyridae</taxon>
        <taxon>Lampyrinae</taxon>
        <taxon>Photinus</taxon>
    </lineage>
</organism>
<dbReference type="InterPro" id="IPR026055">
    <property type="entry name" value="FAR"/>
</dbReference>
<feature type="transmembrane region" description="Helical" evidence="10">
    <location>
        <begin position="376"/>
        <end position="401"/>
    </location>
</feature>
<keyword evidence="5 10" id="KW-0521">NADP</keyword>
<feature type="domain" description="Fatty acyl-CoA reductase C-terminal" evidence="11">
    <location>
        <begin position="894"/>
        <end position="985"/>
    </location>
</feature>
<evidence type="ECO:0000256" key="10">
    <source>
        <dbReference type="RuleBase" id="RU363097"/>
    </source>
</evidence>
<feature type="transmembrane region" description="Helical" evidence="10">
    <location>
        <begin position="1003"/>
        <end position="1020"/>
    </location>
</feature>
<evidence type="ECO:0000313" key="13">
    <source>
        <dbReference type="EMBL" id="KAB0791914.1"/>
    </source>
</evidence>
<gene>
    <name evidence="13" type="ORF">PPYR_03714</name>
</gene>
<evidence type="ECO:0000256" key="1">
    <source>
        <dbReference type="ARBA" id="ARBA00004141"/>
    </source>
</evidence>
<dbReference type="CDD" id="cd05236">
    <property type="entry name" value="FAR-N_SDR_e"/>
    <property type="match status" value="2"/>
</dbReference>
<evidence type="ECO:0000256" key="2">
    <source>
        <dbReference type="ARBA" id="ARBA00005928"/>
    </source>
</evidence>
<keyword evidence="10" id="KW-0560">Oxidoreductase</keyword>
<dbReference type="PANTHER" id="PTHR11011">
    <property type="entry name" value="MALE STERILITY PROTEIN 2-RELATED"/>
    <property type="match status" value="1"/>
</dbReference>
<dbReference type="EMBL" id="VVIM01000011">
    <property type="protein sequence ID" value="KAB0791914.1"/>
    <property type="molecule type" value="Genomic_DNA"/>
</dbReference>
<comment type="similarity">
    <text evidence="2 10">Belongs to the fatty acyl-CoA reductase family.</text>
</comment>
<dbReference type="GO" id="GO:0016020">
    <property type="term" value="C:membrane"/>
    <property type="evidence" value="ECO:0007669"/>
    <property type="project" value="UniProtKB-SubCell"/>
</dbReference>
<keyword evidence="3 10" id="KW-0444">Lipid biosynthesis</keyword>
<dbReference type="AlphaFoldDB" id="A0A5N4A3J7"/>
<evidence type="ECO:0000259" key="11">
    <source>
        <dbReference type="Pfam" id="PF03015"/>
    </source>
</evidence>
<keyword evidence="4 10" id="KW-0812">Transmembrane</keyword>
<dbReference type="EC" id="1.2.1.84" evidence="10"/>
<evidence type="ECO:0000259" key="12">
    <source>
        <dbReference type="Pfam" id="PF07993"/>
    </source>
</evidence>
<dbReference type="GO" id="GO:0005777">
    <property type="term" value="C:peroxisome"/>
    <property type="evidence" value="ECO:0007669"/>
    <property type="project" value="TreeGrafter"/>
</dbReference>
<dbReference type="PANTHER" id="PTHR11011:SF60">
    <property type="entry name" value="FATTY ACYL-COA REDUCTASE-RELATED"/>
    <property type="match status" value="1"/>
</dbReference>
<dbReference type="InterPro" id="IPR013120">
    <property type="entry name" value="FAR_NAD-bd"/>
</dbReference>
<dbReference type="FunFam" id="3.40.50.720:FF:000143">
    <property type="entry name" value="Fatty acyl-CoA reductase"/>
    <property type="match status" value="1"/>
</dbReference>
<dbReference type="GO" id="GO:0080019">
    <property type="term" value="F:alcohol-forming very long-chain fatty acyl-CoA reductase activity"/>
    <property type="evidence" value="ECO:0007669"/>
    <property type="project" value="InterPro"/>
</dbReference>
<comment type="catalytic activity">
    <reaction evidence="9 10">
        <text>a long-chain fatty acyl-CoA + 2 NADPH + 2 H(+) = a long-chain primary fatty alcohol + 2 NADP(+) + CoA</text>
        <dbReference type="Rhea" id="RHEA:52716"/>
        <dbReference type="ChEBI" id="CHEBI:15378"/>
        <dbReference type="ChEBI" id="CHEBI:57287"/>
        <dbReference type="ChEBI" id="CHEBI:57783"/>
        <dbReference type="ChEBI" id="CHEBI:58349"/>
        <dbReference type="ChEBI" id="CHEBI:77396"/>
        <dbReference type="ChEBI" id="CHEBI:83139"/>
        <dbReference type="EC" id="1.2.1.84"/>
    </reaction>
</comment>
<dbReference type="InterPro" id="IPR036291">
    <property type="entry name" value="NAD(P)-bd_dom_sf"/>
</dbReference>
<reference evidence="13 14" key="1">
    <citation type="journal article" date="2018" name="Elife">
        <title>Firefly genomes illuminate parallel origins of bioluminescence in beetles.</title>
        <authorList>
            <person name="Fallon T.R."/>
            <person name="Lower S.E."/>
            <person name="Chang C.H."/>
            <person name="Bessho-Uehara M."/>
            <person name="Martin G.J."/>
            <person name="Bewick A.J."/>
            <person name="Behringer M."/>
            <person name="Debat H.J."/>
            <person name="Wong I."/>
            <person name="Day J.C."/>
            <person name="Suvorov A."/>
            <person name="Silva C.J."/>
            <person name="Stanger-Hall K.F."/>
            <person name="Hall D.W."/>
            <person name="Schmitz R.J."/>
            <person name="Nelson D.R."/>
            <person name="Lewis S.M."/>
            <person name="Shigenobu S."/>
            <person name="Bybee S.M."/>
            <person name="Larracuente A.M."/>
            <person name="Oba Y."/>
            <person name="Weng J.K."/>
        </authorList>
    </citation>
    <scope>NUCLEOTIDE SEQUENCE [LARGE SCALE GENOMIC DNA]</scope>
    <source>
        <strain evidence="13">1611_PpyrPB1</strain>
        <tissue evidence="13">Whole body</tissue>
    </source>
</reference>
<dbReference type="InParanoid" id="A0A5N4A3J7"/>
<dbReference type="Proteomes" id="UP000327044">
    <property type="component" value="Unassembled WGS sequence"/>
</dbReference>
<accession>A0A5N4A3J7</accession>
<keyword evidence="7 10" id="KW-0443">Lipid metabolism</keyword>
<evidence type="ECO:0000313" key="14">
    <source>
        <dbReference type="Proteomes" id="UP000327044"/>
    </source>
</evidence>
<dbReference type="Pfam" id="PF07993">
    <property type="entry name" value="NAD_binding_4"/>
    <property type="match status" value="2"/>
</dbReference>
<dbReference type="CDD" id="cd09071">
    <property type="entry name" value="FAR_C"/>
    <property type="match status" value="2"/>
</dbReference>
<feature type="domain" description="Thioester reductase (TE)" evidence="12">
    <location>
        <begin position="36"/>
        <end position="305"/>
    </location>
</feature>
<dbReference type="SUPFAM" id="SSF51735">
    <property type="entry name" value="NAD(P)-binding Rossmann-fold domains"/>
    <property type="match status" value="2"/>
</dbReference>
<evidence type="ECO:0000256" key="4">
    <source>
        <dbReference type="ARBA" id="ARBA00022692"/>
    </source>
</evidence>
<keyword evidence="14" id="KW-1185">Reference proteome</keyword>